<dbReference type="EMBL" id="JAVDVQ010000002">
    <property type="protein sequence ID" value="MDR7081179.1"/>
    <property type="molecule type" value="Genomic_DNA"/>
</dbReference>
<dbReference type="CDD" id="cd00085">
    <property type="entry name" value="HNHc"/>
    <property type="match status" value="1"/>
</dbReference>
<organism evidence="2 3">
    <name type="scientific">Arthrobacter ginsengisoli</name>
    <dbReference type="NCBI Taxonomy" id="1356565"/>
    <lineage>
        <taxon>Bacteria</taxon>
        <taxon>Bacillati</taxon>
        <taxon>Actinomycetota</taxon>
        <taxon>Actinomycetes</taxon>
        <taxon>Micrococcales</taxon>
        <taxon>Micrococcaceae</taxon>
        <taxon>Arthrobacter</taxon>
    </lineage>
</organism>
<gene>
    <name evidence="2" type="ORF">J2X01_000456</name>
</gene>
<dbReference type="Proteomes" id="UP001252243">
    <property type="component" value="Unassembled WGS sequence"/>
</dbReference>
<sequence length="315" mass="33728">MTNTSKVNPTAVRSCENGQMTAIILGWNPDRWNDWNYASVVDRVAASGLHVEPWSVGHRNISAGTDVWLLLQGGHGRGLIGHGVVVSRQPGAGPHSIATDEAAPDQTMPDETPTYVQLVFDALLPAGEQIAVAVLKDALPGIPWDSDDAPVLGVEPGEEAPIRALWHDFGPPPGPDPTRPGPGTYPQDAVTRVVVNRYEQDPDARRACIAHFGSSCAACGFSFEQKYGEIGIDFIPVHHIVPASQLGGSYELDPITDLIPLCANCHAMAHQGVGTPRTVAELRRIIGKAGFLRGSTVTDEQLEAQRQARELLGPQ</sequence>
<keyword evidence="3" id="KW-1185">Reference proteome</keyword>
<dbReference type="EC" id="3.1.21.-" evidence="2"/>
<keyword evidence="2" id="KW-0378">Hydrolase</keyword>
<feature type="domain" description="HNH" evidence="1">
    <location>
        <begin position="216"/>
        <end position="271"/>
    </location>
</feature>
<dbReference type="RefSeq" id="WP_310050238.1">
    <property type="nucleotide sequence ID" value="NZ_JAVDVQ010000002.1"/>
</dbReference>
<proteinExistence type="predicted"/>
<evidence type="ECO:0000259" key="1">
    <source>
        <dbReference type="Pfam" id="PF01844"/>
    </source>
</evidence>
<comment type="caution">
    <text evidence="2">The sequence shown here is derived from an EMBL/GenBank/DDBJ whole genome shotgun (WGS) entry which is preliminary data.</text>
</comment>
<dbReference type="Pfam" id="PF01844">
    <property type="entry name" value="HNH"/>
    <property type="match status" value="1"/>
</dbReference>
<reference evidence="2 3" key="1">
    <citation type="submission" date="2023-07" db="EMBL/GenBank/DDBJ databases">
        <title>Sorghum-associated microbial communities from plants grown in Nebraska, USA.</title>
        <authorList>
            <person name="Schachtman D."/>
        </authorList>
    </citation>
    <scope>NUCLEOTIDE SEQUENCE [LARGE SCALE GENOMIC DNA]</scope>
    <source>
        <strain evidence="2 3">BE167</strain>
    </source>
</reference>
<protein>
    <submittedName>
        <fullName evidence="2">5-methylcytosine-specific restriction protein A</fullName>
        <ecNumber evidence="2">3.1.21.-</ecNumber>
    </submittedName>
</protein>
<name>A0ABU1U7L7_9MICC</name>
<evidence type="ECO:0000313" key="3">
    <source>
        <dbReference type="Proteomes" id="UP001252243"/>
    </source>
</evidence>
<accession>A0ABU1U7L7</accession>
<dbReference type="GO" id="GO:0016787">
    <property type="term" value="F:hydrolase activity"/>
    <property type="evidence" value="ECO:0007669"/>
    <property type="project" value="UniProtKB-KW"/>
</dbReference>
<evidence type="ECO:0000313" key="2">
    <source>
        <dbReference type="EMBL" id="MDR7081179.1"/>
    </source>
</evidence>
<dbReference type="InterPro" id="IPR003615">
    <property type="entry name" value="HNH_nuc"/>
</dbReference>
<dbReference type="InterPro" id="IPR002711">
    <property type="entry name" value="HNH"/>
</dbReference>